<proteinExistence type="inferred from homology"/>
<evidence type="ECO:0000256" key="2">
    <source>
        <dbReference type="ARBA" id="ARBA00005297"/>
    </source>
</evidence>
<name>A0A842HG37_9BACT</name>
<organism evidence="7 8">
    <name type="scientific">Ruficoccus amylovorans</name>
    <dbReference type="NCBI Taxonomy" id="1804625"/>
    <lineage>
        <taxon>Bacteria</taxon>
        <taxon>Pseudomonadati</taxon>
        <taxon>Verrucomicrobiota</taxon>
        <taxon>Opitutia</taxon>
        <taxon>Puniceicoccales</taxon>
        <taxon>Cerasicoccaceae</taxon>
        <taxon>Ruficoccus</taxon>
    </lineage>
</organism>
<comment type="catalytic activity">
    <reaction evidence="1">
        <text>chorismate = isochorismate</text>
        <dbReference type="Rhea" id="RHEA:18985"/>
        <dbReference type="ChEBI" id="CHEBI:29748"/>
        <dbReference type="ChEBI" id="CHEBI:29780"/>
        <dbReference type="EC" id="5.4.4.2"/>
    </reaction>
</comment>
<evidence type="ECO:0000256" key="3">
    <source>
        <dbReference type="ARBA" id="ARBA00012824"/>
    </source>
</evidence>
<protein>
    <recommendedName>
        <fullName evidence="3">isochorismate synthase</fullName>
        <ecNumber evidence="3">5.4.4.2</ecNumber>
    </recommendedName>
    <alternativeName>
        <fullName evidence="5">Isochorismate mutase</fullName>
    </alternativeName>
</protein>
<dbReference type="Gene3D" id="3.60.120.10">
    <property type="entry name" value="Anthranilate synthase"/>
    <property type="match status" value="1"/>
</dbReference>
<dbReference type="EC" id="5.4.4.2" evidence="3"/>
<dbReference type="AlphaFoldDB" id="A0A842HG37"/>
<dbReference type="GO" id="GO:0008909">
    <property type="term" value="F:isochorismate synthase activity"/>
    <property type="evidence" value="ECO:0007669"/>
    <property type="project" value="UniProtKB-EC"/>
</dbReference>
<dbReference type="NCBIfam" id="TIGR00543">
    <property type="entry name" value="isochor_syn"/>
    <property type="match status" value="1"/>
</dbReference>
<reference evidence="7 8" key="1">
    <citation type="submission" date="2020-07" db="EMBL/GenBank/DDBJ databases">
        <authorList>
            <person name="Feng X."/>
        </authorList>
    </citation>
    <scope>NUCLEOTIDE SEQUENCE [LARGE SCALE GENOMIC DNA]</scope>
    <source>
        <strain evidence="7 8">JCM31066</strain>
    </source>
</reference>
<keyword evidence="8" id="KW-1185">Reference proteome</keyword>
<keyword evidence="4 7" id="KW-0413">Isomerase</keyword>
<dbReference type="SUPFAM" id="SSF56322">
    <property type="entry name" value="ADC synthase"/>
    <property type="match status" value="1"/>
</dbReference>
<evidence type="ECO:0000256" key="5">
    <source>
        <dbReference type="ARBA" id="ARBA00041564"/>
    </source>
</evidence>
<evidence type="ECO:0000313" key="8">
    <source>
        <dbReference type="Proteomes" id="UP000546464"/>
    </source>
</evidence>
<feature type="domain" description="Chorismate-utilising enzyme C-terminal" evidence="6">
    <location>
        <begin position="214"/>
        <end position="465"/>
    </location>
</feature>
<evidence type="ECO:0000256" key="4">
    <source>
        <dbReference type="ARBA" id="ARBA00023235"/>
    </source>
</evidence>
<evidence type="ECO:0000313" key="7">
    <source>
        <dbReference type="EMBL" id="MBC2594596.1"/>
    </source>
</evidence>
<dbReference type="RefSeq" id="WP_185675577.1">
    <property type="nucleotide sequence ID" value="NZ_JACHVB010000025.1"/>
</dbReference>
<evidence type="ECO:0000259" key="6">
    <source>
        <dbReference type="Pfam" id="PF00425"/>
    </source>
</evidence>
<dbReference type="InterPro" id="IPR019999">
    <property type="entry name" value="Anth_synth_I-like"/>
</dbReference>
<dbReference type="EMBL" id="JACHVB010000025">
    <property type="protein sequence ID" value="MBC2594596.1"/>
    <property type="molecule type" value="Genomic_DNA"/>
</dbReference>
<evidence type="ECO:0000256" key="1">
    <source>
        <dbReference type="ARBA" id="ARBA00000799"/>
    </source>
</evidence>
<accession>A0A842HG37</accession>
<comment type="caution">
    <text evidence="7">The sequence shown here is derived from an EMBL/GenBank/DDBJ whole genome shotgun (WGS) entry which is preliminary data.</text>
</comment>
<dbReference type="InterPro" id="IPR015890">
    <property type="entry name" value="Chorismate_C"/>
</dbReference>
<dbReference type="Proteomes" id="UP000546464">
    <property type="component" value="Unassembled WGS sequence"/>
</dbReference>
<dbReference type="Pfam" id="PF00425">
    <property type="entry name" value="Chorismate_bind"/>
    <property type="match status" value="1"/>
</dbReference>
<dbReference type="PRINTS" id="PR00095">
    <property type="entry name" value="ANTSNTHASEI"/>
</dbReference>
<gene>
    <name evidence="7" type="ORF">H5P28_10025</name>
</gene>
<dbReference type="InterPro" id="IPR005801">
    <property type="entry name" value="ADC_synthase"/>
</dbReference>
<dbReference type="InterPro" id="IPR004561">
    <property type="entry name" value="IsoChor_synthase"/>
</dbReference>
<comment type="similarity">
    <text evidence="2">Belongs to the isochorismate synthase family.</text>
</comment>
<sequence length="474" mass="50839">MEIVPSERFPNRDLNGLLAFLGYVREVAATKGCPQLASISLAVKHIDPLAVLESIYEPGELHLYLEQPQADEAVAGAEAVFSETFAGAERFARARDWLAGLWDNTIAIGDLDRPHSGPRAFAAFTFGADASEEDAAFAPATVFIPRWQVGRRHGVSTAVANVPVTADAPIELLAQKVLAAHAKFSVFDYSALPTEEAAPPAVFKKHDIGGADWFPAAVGQALADIRAGLYRKIVLARAVDLEAGRAFNPLETLNAFRESYPSCFAFSFSDGRARSFIGATPERLAQAVGGRLVTGALAGSAPRGLSAREDARLGAELLACDKDQREHRHVAEAIARRLRALGLGPECAAQPRLFKLPNVQHLLTPIEAALPESVSLLDAVGELHPTPAVGGVPREDAVPHIGRIENFTRGLYAGTLGWLDWRGEGDFVVAIRSALVEGNRARLYAGVGIVEGSDPAREQAETDLKLRAMLDTLR</sequence>
<dbReference type="PANTHER" id="PTHR42839">
    <property type="entry name" value="ISOCHORISMATE SYNTHASE ENTC"/>
    <property type="match status" value="1"/>
</dbReference>
<dbReference type="PANTHER" id="PTHR42839:SF2">
    <property type="entry name" value="ISOCHORISMATE SYNTHASE ENTC"/>
    <property type="match status" value="1"/>
</dbReference>